<keyword evidence="3" id="KW-1185">Reference proteome</keyword>
<accession>A0ABX0ZRE7</accession>
<sequence length="317" mass="30989">MRRILVLGARGYLGAPVAARLAAEPDVTVLYGGRGGPREGARGAQGARGGRRMPDLGVDIGSVPVDVLAAALAGLRPDAVVNCAGLASGPASALAAVNARGAAALCEAVAAGVPAARLVQLGSAGEYGPGVPGTPLRESAPARPAGVYGATKLAGTLAVAGSGLDAVVLRVFNPVGAGAPLSGLPGRLAAAFRAAPPGAPVRTGDLGAYRDFVDVADVADAVALAVAAPGPLPPVLNIGSGEPTLVRDLAGRLAGIAGFTGRIEESGTGSERSAAVSWTAADISLAASALGWRPTRTLDDALRSLYEATAPTAGARV</sequence>
<gene>
    <name evidence="2" type="ORF">HCN08_12530</name>
</gene>
<dbReference type="Pfam" id="PF01370">
    <property type="entry name" value="Epimerase"/>
    <property type="match status" value="1"/>
</dbReference>
<dbReference type="RefSeq" id="WP_167983068.1">
    <property type="nucleotide sequence ID" value="NZ_JAATEJ010000007.1"/>
</dbReference>
<dbReference type="EMBL" id="JAATEJ010000007">
    <property type="protein sequence ID" value="NJP44218.1"/>
    <property type="molecule type" value="Genomic_DNA"/>
</dbReference>
<evidence type="ECO:0000259" key="1">
    <source>
        <dbReference type="Pfam" id="PF01370"/>
    </source>
</evidence>
<dbReference type="PANTHER" id="PTHR43245:SF13">
    <property type="entry name" value="UDP-D-APIOSE_UDP-D-XYLOSE SYNTHASE 2"/>
    <property type="match status" value="1"/>
</dbReference>
<feature type="domain" description="NAD-dependent epimerase/dehydratase" evidence="1">
    <location>
        <begin position="4"/>
        <end position="239"/>
    </location>
</feature>
<comment type="caution">
    <text evidence="2">The sequence shown here is derived from an EMBL/GenBank/DDBJ whole genome shotgun (WGS) entry which is preliminary data.</text>
</comment>
<organism evidence="2 3">
    <name type="scientific">Actinacidiphila epipremni</name>
    <dbReference type="NCBI Taxonomy" id="2053013"/>
    <lineage>
        <taxon>Bacteria</taxon>
        <taxon>Bacillati</taxon>
        <taxon>Actinomycetota</taxon>
        <taxon>Actinomycetes</taxon>
        <taxon>Kitasatosporales</taxon>
        <taxon>Streptomycetaceae</taxon>
        <taxon>Actinacidiphila</taxon>
    </lineage>
</organism>
<dbReference type="PANTHER" id="PTHR43245">
    <property type="entry name" value="BIFUNCTIONAL POLYMYXIN RESISTANCE PROTEIN ARNA"/>
    <property type="match status" value="1"/>
</dbReference>
<dbReference type="Gene3D" id="3.40.50.720">
    <property type="entry name" value="NAD(P)-binding Rossmann-like Domain"/>
    <property type="match status" value="1"/>
</dbReference>
<reference evidence="2 3" key="1">
    <citation type="submission" date="2020-03" db="EMBL/GenBank/DDBJ databases">
        <title>WGS of actinomycetes isolated from Thailand.</title>
        <authorList>
            <person name="Thawai C."/>
        </authorList>
    </citation>
    <scope>NUCLEOTIDE SEQUENCE [LARGE SCALE GENOMIC DNA]</scope>
    <source>
        <strain evidence="2 3">PRB2-1</strain>
    </source>
</reference>
<proteinExistence type="predicted"/>
<dbReference type="InterPro" id="IPR050177">
    <property type="entry name" value="Lipid_A_modif_metabolic_enz"/>
</dbReference>
<evidence type="ECO:0000313" key="3">
    <source>
        <dbReference type="Proteomes" id="UP000734511"/>
    </source>
</evidence>
<dbReference type="Proteomes" id="UP000734511">
    <property type="component" value="Unassembled WGS sequence"/>
</dbReference>
<dbReference type="SUPFAM" id="SSF51735">
    <property type="entry name" value="NAD(P)-binding Rossmann-fold domains"/>
    <property type="match status" value="1"/>
</dbReference>
<dbReference type="InterPro" id="IPR036291">
    <property type="entry name" value="NAD(P)-bd_dom_sf"/>
</dbReference>
<name>A0ABX0ZRE7_9ACTN</name>
<evidence type="ECO:0000313" key="2">
    <source>
        <dbReference type="EMBL" id="NJP44218.1"/>
    </source>
</evidence>
<protein>
    <submittedName>
        <fullName evidence="2">NAD(P)-dependent oxidoreductase</fullName>
    </submittedName>
</protein>
<dbReference type="InterPro" id="IPR001509">
    <property type="entry name" value="Epimerase_deHydtase"/>
</dbReference>